<dbReference type="InterPro" id="IPR050553">
    <property type="entry name" value="Thioredoxin_ResA/DsbE_sf"/>
</dbReference>
<organism evidence="3 4">
    <name type="scientific">Leeuwenhoekiella aestuarii</name>
    <dbReference type="NCBI Taxonomy" id="2249426"/>
    <lineage>
        <taxon>Bacteria</taxon>
        <taxon>Pseudomonadati</taxon>
        <taxon>Bacteroidota</taxon>
        <taxon>Flavobacteriia</taxon>
        <taxon>Flavobacteriales</taxon>
        <taxon>Flavobacteriaceae</taxon>
        <taxon>Leeuwenhoekiella</taxon>
    </lineage>
</organism>
<keyword evidence="1" id="KW-0676">Redox-active center</keyword>
<dbReference type="GO" id="GO:0016853">
    <property type="term" value="F:isomerase activity"/>
    <property type="evidence" value="ECO:0007669"/>
    <property type="project" value="UniProtKB-KW"/>
</dbReference>
<dbReference type="Pfam" id="PF00578">
    <property type="entry name" value="AhpC-TSA"/>
    <property type="match status" value="1"/>
</dbReference>
<dbReference type="Gene3D" id="3.40.30.10">
    <property type="entry name" value="Glutaredoxin"/>
    <property type="match status" value="1"/>
</dbReference>
<dbReference type="Gene3D" id="1.25.40.10">
    <property type="entry name" value="Tetratricopeptide repeat domain"/>
    <property type="match status" value="1"/>
</dbReference>
<feature type="domain" description="Thioredoxin" evidence="2">
    <location>
        <begin position="315"/>
        <end position="469"/>
    </location>
</feature>
<protein>
    <submittedName>
        <fullName evidence="3">Thiol-disulfide isomerase/thioredoxin</fullName>
    </submittedName>
</protein>
<dbReference type="SUPFAM" id="SSF48452">
    <property type="entry name" value="TPR-like"/>
    <property type="match status" value="1"/>
</dbReference>
<keyword evidence="4" id="KW-1185">Reference proteome</keyword>
<dbReference type="GO" id="GO:0016209">
    <property type="term" value="F:antioxidant activity"/>
    <property type="evidence" value="ECO:0007669"/>
    <property type="project" value="InterPro"/>
</dbReference>
<dbReference type="AlphaFoldDB" id="A0A4V1KNP4"/>
<gene>
    <name evidence="3" type="ORF">DSM04_1114</name>
</gene>
<dbReference type="CDD" id="cd02966">
    <property type="entry name" value="TlpA_like_family"/>
    <property type="match status" value="1"/>
</dbReference>
<evidence type="ECO:0000313" key="4">
    <source>
        <dbReference type="Proteomes" id="UP000289821"/>
    </source>
</evidence>
<dbReference type="PANTHER" id="PTHR42852:SF17">
    <property type="entry name" value="THIOREDOXIN-LIKE PROTEIN HI_1115"/>
    <property type="match status" value="1"/>
</dbReference>
<dbReference type="PROSITE" id="PS00194">
    <property type="entry name" value="THIOREDOXIN_1"/>
    <property type="match status" value="1"/>
</dbReference>
<dbReference type="InterPro" id="IPR000866">
    <property type="entry name" value="AhpC/TSA"/>
</dbReference>
<dbReference type="InterPro" id="IPR011990">
    <property type="entry name" value="TPR-like_helical_dom_sf"/>
</dbReference>
<dbReference type="InterPro" id="IPR036249">
    <property type="entry name" value="Thioredoxin-like_sf"/>
</dbReference>
<accession>A0A4V1KNP4</accession>
<name>A0A4V1KNP4_9FLAO</name>
<dbReference type="GO" id="GO:0016491">
    <property type="term" value="F:oxidoreductase activity"/>
    <property type="evidence" value="ECO:0007669"/>
    <property type="project" value="InterPro"/>
</dbReference>
<dbReference type="PANTHER" id="PTHR42852">
    <property type="entry name" value="THIOL:DISULFIDE INTERCHANGE PROTEIN DSBE"/>
    <property type="match status" value="1"/>
</dbReference>
<dbReference type="GO" id="GO:0006950">
    <property type="term" value="P:response to stress"/>
    <property type="evidence" value="ECO:0007669"/>
    <property type="project" value="UniProtKB-ARBA"/>
</dbReference>
<dbReference type="RefSeq" id="WP_128762838.1">
    <property type="nucleotide sequence ID" value="NZ_QOVI01000011.1"/>
</dbReference>
<evidence type="ECO:0000256" key="1">
    <source>
        <dbReference type="ARBA" id="ARBA00023284"/>
    </source>
</evidence>
<sequence>MKKIIRYTVLICLLLLYCYKGLAQNYGGNPRLQALLNTKDSIAVEKEISKMLKSNDEEGYLLAVQYYDRKNQRAKAEALVEEAITKYPKGRFSFVRAGNTLVGEKNPKAKEALLVKMIKRFPNKKSDVGMYYYDVVASYAQAENLEKSKKWYANFQSDDMYRYLATGYVAEVMKKNGEDPEEFLKNEIAEATDRIRRAEQIKSTVVGLQLKRAWNKREAGDNAAALEIIQRAYDLNERRGNNLLNSYAIIQADNGNYDKALPILTSTVKKGQSDDLVMEYLKKSYEKVNENGYEKFLGAIEAKMIDSIKTHLDKIFIDTKAPSYKVTDSEGNTLTSEDLMGKVLVIDFWATWCGPCKKSFPAMKKALKKYEKDLDVQFLFVHTFERDEAPLAAAQEYLDKNDYDFPLYMDYQNKETRLNPMAVAFEVNAIPTKVIIDPNGQIRFRIAGFSGGENSAVAEISAMIAMAKEAAQIKTP</sequence>
<dbReference type="OrthoDB" id="634996at2"/>
<keyword evidence="3" id="KW-0413">Isomerase</keyword>
<dbReference type="InterPro" id="IPR017937">
    <property type="entry name" value="Thioredoxin_CS"/>
</dbReference>
<dbReference type="PROSITE" id="PS51352">
    <property type="entry name" value="THIOREDOXIN_2"/>
    <property type="match status" value="1"/>
</dbReference>
<dbReference type="SUPFAM" id="SSF52833">
    <property type="entry name" value="Thioredoxin-like"/>
    <property type="match status" value="1"/>
</dbReference>
<evidence type="ECO:0000259" key="2">
    <source>
        <dbReference type="PROSITE" id="PS51352"/>
    </source>
</evidence>
<evidence type="ECO:0000313" key="3">
    <source>
        <dbReference type="EMBL" id="RXG11393.1"/>
    </source>
</evidence>
<dbReference type="Proteomes" id="UP000289821">
    <property type="component" value="Unassembled WGS sequence"/>
</dbReference>
<proteinExistence type="predicted"/>
<comment type="caution">
    <text evidence="3">The sequence shown here is derived from an EMBL/GenBank/DDBJ whole genome shotgun (WGS) entry which is preliminary data.</text>
</comment>
<reference evidence="3 4" key="1">
    <citation type="submission" date="2018-07" db="EMBL/GenBank/DDBJ databases">
        <title>Leeuwenhoekiella genomics.</title>
        <authorList>
            <person name="Tahon G."/>
            <person name="Willems A."/>
        </authorList>
    </citation>
    <scope>NUCLEOTIDE SEQUENCE [LARGE SCALE GENOMIC DNA]</scope>
    <source>
        <strain evidence="3 4">R-50232</strain>
    </source>
</reference>
<dbReference type="EMBL" id="QOVI01000011">
    <property type="protein sequence ID" value="RXG11393.1"/>
    <property type="molecule type" value="Genomic_DNA"/>
</dbReference>
<dbReference type="InterPro" id="IPR013766">
    <property type="entry name" value="Thioredoxin_domain"/>
</dbReference>